<evidence type="ECO:0000256" key="8">
    <source>
        <dbReference type="RuleBase" id="RU003830"/>
    </source>
</evidence>
<comment type="subunit">
    <text evidence="7">Part of the 30S ribosomal subunit. Forms a loose heterodimer with protein S19. Forms two bridges to the 50S subunit in the 70S ribosome.</text>
</comment>
<keyword evidence="5 7" id="KW-0687">Ribonucleoprotein</keyword>
<comment type="function">
    <text evidence="7">Located at the top of the head of the 30S subunit, it contacts several helices of the 16S rRNA. In the 70S ribosome it contacts the 23S rRNA (bridge B1a) and protein L5 of the 50S subunit (bridge B1b), connecting the 2 subunits; these bridges are implicated in subunit movement. Contacts the tRNAs in the A and P-sites.</text>
</comment>
<dbReference type="GO" id="GO:0005840">
    <property type="term" value="C:ribosome"/>
    <property type="evidence" value="ECO:0007669"/>
    <property type="project" value="UniProtKB-KW"/>
</dbReference>
<gene>
    <name evidence="7 10" type="primary">rpsM</name>
    <name evidence="10" type="ORF">AB0301_08995</name>
</gene>
<dbReference type="PANTHER" id="PTHR10871">
    <property type="entry name" value="30S RIBOSOMAL PROTEIN S13/40S RIBOSOMAL PROTEIN S18"/>
    <property type="match status" value="1"/>
</dbReference>
<evidence type="ECO:0000256" key="6">
    <source>
        <dbReference type="ARBA" id="ARBA00035166"/>
    </source>
</evidence>
<dbReference type="Gene3D" id="4.10.910.10">
    <property type="entry name" value="30s ribosomal protein s13, domain 2"/>
    <property type="match status" value="1"/>
</dbReference>
<keyword evidence="2 7" id="KW-0699">rRNA-binding</keyword>
<dbReference type="InterPro" id="IPR001892">
    <property type="entry name" value="Ribosomal_uS13"/>
</dbReference>
<dbReference type="InterPro" id="IPR027437">
    <property type="entry name" value="Rbsml_uS13_C"/>
</dbReference>
<dbReference type="Pfam" id="PF00416">
    <property type="entry name" value="Ribosomal_S13"/>
    <property type="match status" value="1"/>
</dbReference>
<evidence type="ECO:0000313" key="10">
    <source>
        <dbReference type="EMBL" id="MEW1975197.1"/>
    </source>
</evidence>
<dbReference type="PROSITE" id="PS50159">
    <property type="entry name" value="RIBOSOMAL_S13_2"/>
    <property type="match status" value="1"/>
</dbReference>
<evidence type="ECO:0000313" key="11">
    <source>
        <dbReference type="Proteomes" id="UP001553715"/>
    </source>
</evidence>
<protein>
    <recommendedName>
        <fullName evidence="6 7">Small ribosomal subunit protein uS13</fullName>
    </recommendedName>
</protein>
<dbReference type="RefSeq" id="WP_206476048.1">
    <property type="nucleotide sequence ID" value="NZ_JBFBMH010000010.1"/>
</dbReference>
<dbReference type="InterPro" id="IPR018269">
    <property type="entry name" value="Ribosomal_uS13_CS"/>
</dbReference>
<evidence type="ECO:0000256" key="7">
    <source>
        <dbReference type="HAMAP-Rule" id="MF_01315"/>
    </source>
</evidence>
<keyword evidence="11" id="KW-1185">Reference proteome</keyword>
<keyword evidence="7" id="KW-0820">tRNA-binding</keyword>
<evidence type="ECO:0000256" key="2">
    <source>
        <dbReference type="ARBA" id="ARBA00022730"/>
    </source>
</evidence>
<dbReference type="EMBL" id="JBFBMH010000010">
    <property type="protein sequence ID" value="MEW1975197.1"/>
    <property type="molecule type" value="Genomic_DNA"/>
</dbReference>
<evidence type="ECO:0000256" key="3">
    <source>
        <dbReference type="ARBA" id="ARBA00022884"/>
    </source>
</evidence>
<dbReference type="InterPro" id="IPR010979">
    <property type="entry name" value="Ribosomal_uS13-like_H2TH"/>
</dbReference>
<dbReference type="Proteomes" id="UP001553715">
    <property type="component" value="Unassembled WGS sequence"/>
</dbReference>
<dbReference type="InterPro" id="IPR019980">
    <property type="entry name" value="Ribosomal_uS13_bac-type"/>
</dbReference>
<proteinExistence type="inferred from homology"/>
<dbReference type="PANTHER" id="PTHR10871:SF1">
    <property type="entry name" value="SMALL RIBOSOMAL SUBUNIT PROTEIN US13M"/>
    <property type="match status" value="1"/>
</dbReference>
<keyword evidence="4 7" id="KW-0689">Ribosomal protein</keyword>
<dbReference type="PROSITE" id="PS00646">
    <property type="entry name" value="RIBOSOMAL_S13_1"/>
    <property type="match status" value="1"/>
</dbReference>
<dbReference type="SUPFAM" id="SSF46946">
    <property type="entry name" value="S13-like H2TH domain"/>
    <property type="match status" value="1"/>
</dbReference>
<dbReference type="PIRSF" id="PIRSF002134">
    <property type="entry name" value="Ribosomal_S13"/>
    <property type="match status" value="1"/>
</dbReference>
<feature type="region of interest" description="Disordered" evidence="9">
    <location>
        <begin position="94"/>
        <end position="124"/>
    </location>
</feature>
<evidence type="ECO:0000256" key="5">
    <source>
        <dbReference type="ARBA" id="ARBA00023274"/>
    </source>
</evidence>
<dbReference type="NCBIfam" id="TIGR03631">
    <property type="entry name" value="uS13_bact"/>
    <property type="match status" value="1"/>
</dbReference>
<accession>A0ABV3LH04</accession>
<name>A0ABV3LH04_9MICO</name>
<evidence type="ECO:0000256" key="1">
    <source>
        <dbReference type="ARBA" id="ARBA00008080"/>
    </source>
</evidence>
<evidence type="ECO:0000256" key="9">
    <source>
        <dbReference type="SAM" id="MobiDB-lite"/>
    </source>
</evidence>
<evidence type="ECO:0000256" key="4">
    <source>
        <dbReference type="ARBA" id="ARBA00022980"/>
    </source>
</evidence>
<sequence length="124" mass="14166">MARLAGVDIPRDKRVVIALTYIYGIGRTRSVEILKATEIDESVRVKDLSDEQLITLRDHIESSYKVEGDLRREVTADIRRKVEIGSYEGIRHRRGLPVRGQRTKTNARTRKGPKRTVAGKKKAR</sequence>
<dbReference type="Gene3D" id="1.10.8.50">
    <property type="match status" value="1"/>
</dbReference>
<organism evidence="10 11">
    <name type="scientific">Microbacterium profundi</name>
    <dbReference type="NCBI Taxonomy" id="450380"/>
    <lineage>
        <taxon>Bacteria</taxon>
        <taxon>Bacillati</taxon>
        <taxon>Actinomycetota</taxon>
        <taxon>Actinomycetes</taxon>
        <taxon>Micrococcales</taxon>
        <taxon>Microbacteriaceae</taxon>
        <taxon>Microbacterium</taxon>
    </lineage>
</organism>
<comment type="caution">
    <text evidence="10">The sequence shown here is derived from an EMBL/GenBank/DDBJ whole genome shotgun (WGS) entry which is preliminary data.</text>
</comment>
<dbReference type="HAMAP" id="MF_01315">
    <property type="entry name" value="Ribosomal_uS13"/>
    <property type="match status" value="1"/>
</dbReference>
<comment type="similarity">
    <text evidence="1 7 8">Belongs to the universal ribosomal protein uS13 family.</text>
</comment>
<keyword evidence="3 7" id="KW-0694">RNA-binding</keyword>
<reference evidence="10 11" key="1">
    <citation type="submission" date="2024-06" db="EMBL/GenBank/DDBJ databases">
        <title>The Natural Products Discovery Center: Release of the First 8490 Sequenced Strains for Exploring Actinobacteria Biosynthetic Diversity.</title>
        <authorList>
            <person name="Kalkreuter E."/>
            <person name="Kautsar S.A."/>
            <person name="Yang D."/>
            <person name="Bader C.D."/>
            <person name="Teijaro C.N."/>
            <person name="Fluegel L."/>
            <person name="Davis C.M."/>
            <person name="Simpson J.R."/>
            <person name="Lauterbach L."/>
            <person name="Steele A.D."/>
            <person name="Gui C."/>
            <person name="Meng S."/>
            <person name="Li G."/>
            <person name="Viehrig K."/>
            <person name="Ye F."/>
            <person name="Su P."/>
            <person name="Kiefer A.F."/>
            <person name="Nichols A."/>
            <person name="Cepeda A.J."/>
            <person name="Yan W."/>
            <person name="Fan B."/>
            <person name="Jiang Y."/>
            <person name="Adhikari A."/>
            <person name="Zheng C.-J."/>
            <person name="Schuster L."/>
            <person name="Cowan T.M."/>
            <person name="Smanski M.J."/>
            <person name="Chevrette M.G."/>
            <person name="De Carvalho L.P.S."/>
            <person name="Shen B."/>
        </authorList>
    </citation>
    <scope>NUCLEOTIDE SEQUENCE [LARGE SCALE GENOMIC DNA]</scope>
    <source>
        <strain evidence="10 11">NPDC077434</strain>
    </source>
</reference>